<evidence type="ECO:0000259" key="2">
    <source>
        <dbReference type="PROSITE" id="PS50110"/>
    </source>
</evidence>
<dbReference type="SMART" id="SM00448">
    <property type="entry name" value="REC"/>
    <property type="match status" value="1"/>
</dbReference>
<feature type="modified residue" description="4-aspartylphosphate" evidence="1">
    <location>
        <position position="63"/>
    </location>
</feature>
<dbReference type="Gene3D" id="3.40.50.2300">
    <property type="match status" value="1"/>
</dbReference>
<sequence length="137" mass="15413">MFCKADSLRDLNFLLVEDHPFQLIGLQMYLNRLGFYRMTPALDSAEALSMIKEGRRFDVLLCDQHLDGDFGLDLIAKIHQLGGVEHALLISGIDAPAELRQLLREAQQRRLPLRACLSKPLSESVFMDVMAGLGCVR</sequence>
<dbReference type="InterPro" id="IPR001789">
    <property type="entry name" value="Sig_transdc_resp-reg_receiver"/>
</dbReference>
<dbReference type="AlphaFoldDB" id="A0A502GXK5"/>
<proteinExistence type="predicted"/>
<reference evidence="3 4" key="1">
    <citation type="journal article" date="2019" name="Environ. Microbiol.">
        <title>Species interactions and distinct microbial communities in high Arctic permafrost affected cryosols are associated with the CH4 and CO2 gas fluxes.</title>
        <authorList>
            <person name="Altshuler I."/>
            <person name="Hamel J."/>
            <person name="Turney S."/>
            <person name="Magnuson E."/>
            <person name="Levesque R."/>
            <person name="Greer C."/>
            <person name="Whyte L.G."/>
        </authorList>
    </citation>
    <scope>NUCLEOTIDE SEQUENCE [LARGE SCALE GENOMIC DNA]</scope>
    <source>
        <strain evidence="3 4">E3</strain>
    </source>
</reference>
<evidence type="ECO:0000313" key="4">
    <source>
        <dbReference type="Proteomes" id="UP000317933"/>
    </source>
</evidence>
<dbReference type="PROSITE" id="PS50110">
    <property type="entry name" value="RESPONSE_REGULATORY"/>
    <property type="match status" value="1"/>
</dbReference>
<keyword evidence="1" id="KW-0597">Phosphoprotein</keyword>
<organism evidence="3 4">
    <name type="scientific">Pseudomonas arsenicoxydans</name>
    <dbReference type="NCBI Taxonomy" id="702115"/>
    <lineage>
        <taxon>Bacteria</taxon>
        <taxon>Pseudomonadati</taxon>
        <taxon>Pseudomonadota</taxon>
        <taxon>Gammaproteobacteria</taxon>
        <taxon>Pseudomonadales</taxon>
        <taxon>Pseudomonadaceae</taxon>
        <taxon>Pseudomonas</taxon>
    </lineage>
</organism>
<feature type="domain" description="Response regulatory" evidence="2">
    <location>
        <begin position="12"/>
        <end position="134"/>
    </location>
</feature>
<dbReference type="Pfam" id="PF00072">
    <property type="entry name" value="Response_reg"/>
    <property type="match status" value="1"/>
</dbReference>
<gene>
    <name evidence="3" type="ORF">EAH78_31620</name>
</gene>
<comment type="caution">
    <text evidence="3">The sequence shown here is derived from an EMBL/GenBank/DDBJ whole genome shotgun (WGS) entry which is preliminary data.</text>
</comment>
<dbReference type="RefSeq" id="WP_140672198.1">
    <property type="nucleotide sequence ID" value="NZ_RCZE01000026.1"/>
</dbReference>
<protein>
    <submittedName>
        <fullName evidence="3">Response regulator</fullName>
    </submittedName>
</protein>
<dbReference type="SUPFAM" id="SSF52172">
    <property type="entry name" value="CheY-like"/>
    <property type="match status" value="1"/>
</dbReference>
<evidence type="ECO:0000256" key="1">
    <source>
        <dbReference type="PROSITE-ProRule" id="PRU00169"/>
    </source>
</evidence>
<name>A0A502GXK5_9PSED</name>
<dbReference type="GO" id="GO:0000160">
    <property type="term" value="P:phosphorelay signal transduction system"/>
    <property type="evidence" value="ECO:0007669"/>
    <property type="project" value="InterPro"/>
</dbReference>
<dbReference type="EMBL" id="RCZE01000026">
    <property type="protein sequence ID" value="TPG65693.1"/>
    <property type="molecule type" value="Genomic_DNA"/>
</dbReference>
<dbReference type="Proteomes" id="UP000317933">
    <property type="component" value="Unassembled WGS sequence"/>
</dbReference>
<dbReference type="InterPro" id="IPR011006">
    <property type="entry name" value="CheY-like_superfamily"/>
</dbReference>
<accession>A0A502GXK5</accession>
<evidence type="ECO:0000313" key="3">
    <source>
        <dbReference type="EMBL" id="TPG65693.1"/>
    </source>
</evidence>